<dbReference type="Pfam" id="PF02798">
    <property type="entry name" value="GST_N"/>
    <property type="match status" value="1"/>
</dbReference>
<organism evidence="7 8">
    <name type="scientific">Orchesella cincta</name>
    <name type="common">Springtail</name>
    <name type="synonym">Podura cincta</name>
    <dbReference type="NCBI Taxonomy" id="48709"/>
    <lineage>
        <taxon>Eukaryota</taxon>
        <taxon>Metazoa</taxon>
        <taxon>Ecdysozoa</taxon>
        <taxon>Arthropoda</taxon>
        <taxon>Hexapoda</taxon>
        <taxon>Collembola</taxon>
        <taxon>Entomobryomorpha</taxon>
        <taxon>Entomobryoidea</taxon>
        <taxon>Orchesellidae</taxon>
        <taxon>Orchesellinae</taxon>
        <taxon>Orchesella</taxon>
    </lineage>
</organism>
<dbReference type="PANTHER" id="PTHR11571">
    <property type="entry name" value="GLUTATHIONE S-TRANSFERASE"/>
    <property type="match status" value="1"/>
</dbReference>
<dbReference type="InterPro" id="IPR040079">
    <property type="entry name" value="Glutathione_S-Trfase"/>
</dbReference>
<evidence type="ECO:0000313" key="7">
    <source>
        <dbReference type="EMBL" id="ODM99990.1"/>
    </source>
</evidence>
<dbReference type="InterPro" id="IPR004045">
    <property type="entry name" value="Glutathione_S-Trfase_N"/>
</dbReference>
<dbReference type="OMA" id="DFYAEIH"/>
<evidence type="ECO:0000313" key="8">
    <source>
        <dbReference type="Proteomes" id="UP000094527"/>
    </source>
</evidence>
<dbReference type="EC" id="2.5.1.18" evidence="1"/>
<keyword evidence="2 7" id="KW-0808">Transferase</keyword>
<evidence type="ECO:0000259" key="5">
    <source>
        <dbReference type="PROSITE" id="PS50404"/>
    </source>
</evidence>
<dbReference type="STRING" id="48709.A0A1D2N433"/>
<dbReference type="InterPro" id="IPR010987">
    <property type="entry name" value="Glutathione-S-Trfase_C-like"/>
</dbReference>
<comment type="catalytic activity">
    <reaction evidence="4">
        <text>RX + glutathione = an S-substituted glutathione + a halide anion + H(+)</text>
        <dbReference type="Rhea" id="RHEA:16437"/>
        <dbReference type="ChEBI" id="CHEBI:15378"/>
        <dbReference type="ChEBI" id="CHEBI:16042"/>
        <dbReference type="ChEBI" id="CHEBI:17792"/>
        <dbReference type="ChEBI" id="CHEBI:57925"/>
        <dbReference type="ChEBI" id="CHEBI:90779"/>
        <dbReference type="EC" id="2.5.1.18"/>
    </reaction>
</comment>
<reference evidence="7 8" key="1">
    <citation type="journal article" date="2016" name="Genome Biol. Evol.">
        <title>Gene Family Evolution Reflects Adaptation to Soil Environmental Stressors in the Genome of the Collembolan Orchesella cincta.</title>
        <authorList>
            <person name="Faddeeva-Vakhrusheva A."/>
            <person name="Derks M.F."/>
            <person name="Anvar S.Y."/>
            <person name="Agamennone V."/>
            <person name="Suring W."/>
            <person name="Smit S."/>
            <person name="van Straalen N.M."/>
            <person name="Roelofs D."/>
        </authorList>
    </citation>
    <scope>NUCLEOTIDE SEQUENCE [LARGE SCALE GENOMIC DNA]</scope>
    <source>
        <tissue evidence="7">Mixed pool</tissue>
    </source>
</reference>
<dbReference type="GO" id="GO:0006749">
    <property type="term" value="P:glutathione metabolic process"/>
    <property type="evidence" value="ECO:0007669"/>
    <property type="project" value="TreeGrafter"/>
</dbReference>
<gene>
    <name evidence="7" type="ORF">Ocin01_06693</name>
</gene>
<dbReference type="OrthoDB" id="414243at2759"/>
<evidence type="ECO:0000256" key="4">
    <source>
        <dbReference type="ARBA" id="ARBA00047960"/>
    </source>
</evidence>
<dbReference type="InterPro" id="IPR050213">
    <property type="entry name" value="GST_superfamily"/>
</dbReference>
<feature type="domain" description="GST N-terminal" evidence="5">
    <location>
        <begin position="5"/>
        <end position="84"/>
    </location>
</feature>
<evidence type="ECO:0000256" key="1">
    <source>
        <dbReference type="ARBA" id="ARBA00012452"/>
    </source>
</evidence>
<dbReference type="CDD" id="cd03039">
    <property type="entry name" value="GST_N_Sigma_like"/>
    <property type="match status" value="1"/>
</dbReference>
<dbReference type="FunFam" id="1.20.1050.10:FF:000030">
    <property type="entry name" value="Glutathione S-transferase S1"/>
    <property type="match status" value="1"/>
</dbReference>
<evidence type="ECO:0000256" key="2">
    <source>
        <dbReference type="ARBA" id="ARBA00022679"/>
    </source>
</evidence>
<keyword evidence="8" id="KW-1185">Reference proteome</keyword>
<proteinExistence type="inferred from homology"/>
<dbReference type="EMBL" id="LJIJ01000240">
    <property type="protein sequence ID" value="ODM99990.1"/>
    <property type="molecule type" value="Genomic_DNA"/>
</dbReference>
<evidence type="ECO:0000256" key="3">
    <source>
        <dbReference type="ARBA" id="ARBA00038317"/>
    </source>
</evidence>
<name>A0A1D2N433_ORCCI</name>
<dbReference type="SFLD" id="SFLDG01205">
    <property type="entry name" value="AMPS.1"/>
    <property type="match status" value="1"/>
</dbReference>
<dbReference type="GO" id="GO:0004364">
    <property type="term" value="F:glutathione transferase activity"/>
    <property type="evidence" value="ECO:0007669"/>
    <property type="project" value="UniProtKB-EC"/>
</dbReference>
<dbReference type="PANTHER" id="PTHR11571:SF224">
    <property type="entry name" value="HEMATOPOIETIC PROSTAGLANDIN D SYNTHASE"/>
    <property type="match status" value="1"/>
</dbReference>
<evidence type="ECO:0000259" key="6">
    <source>
        <dbReference type="PROSITE" id="PS50405"/>
    </source>
</evidence>
<dbReference type="Gene3D" id="1.20.1050.10">
    <property type="match status" value="1"/>
</dbReference>
<feature type="domain" description="GST C-terminal" evidence="6">
    <location>
        <begin position="86"/>
        <end position="210"/>
    </location>
</feature>
<dbReference type="PROSITE" id="PS50404">
    <property type="entry name" value="GST_NTER"/>
    <property type="match status" value="1"/>
</dbReference>
<dbReference type="InterPro" id="IPR036249">
    <property type="entry name" value="Thioredoxin-like_sf"/>
</dbReference>
<dbReference type="Gene3D" id="3.40.30.10">
    <property type="entry name" value="Glutaredoxin"/>
    <property type="match status" value="1"/>
</dbReference>
<protein>
    <recommendedName>
        <fullName evidence="1">glutathione transferase</fullName>
        <ecNumber evidence="1">2.5.1.18</ecNumber>
    </recommendedName>
</protein>
<dbReference type="Pfam" id="PF14497">
    <property type="entry name" value="GST_C_3"/>
    <property type="match status" value="1"/>
</dbReference>
<dbReference type="InterPro" id="IPR036282">
    <property type="entry name" value="Glutathione-S-Trfase_C_sf"/>
</dbReference>
<sequence>MTETPQYKLIYFNLRILGDPIRFILNYVNVPFEDVRIQTEGEWAAIKESTAWGKLPVLEIDGKHQLSQSHAISKYLGKKFNLDGVDELESAKCDEYVGVALDMRTQWRKYWFEKEDQPKRENAKTEFVTVIAPKYFNRFSKILEDNGGKYLVGAGLTWADFFVALFFELFEDTVDKNLLVPYPTLLQFKNNIYSIPQIKQAVENRPENEFWRS</sequence>
<dbReference type="SFLD" id="SFLDS00019">
    <property type="entry name" value="Glutathione_Transferase_(cytos"/>
    <property type="match status" value="1"/>
</dbReference>
<comment type="caution">
    <text evidence="7">The sequence shown here is derived from an EMBL/GenBank/DDBJ whole genome shotgun (WGS) entry which is preliminary data.</text>
</comment>
<comment type="similarity">
    <text evidence="3">Belongs to the GST superfamily. Sigma family.</text>
</comment>
<dbReference type="Proteomes" id="UP000094527">
    <property type="component" value="Unassembled WGS sequence"/>
</dbReference>
<dbReference type="CDD" id="cd03192">
    <property type="entry name" value="GST_C_Sigma_like"/>
    <property type="match status" value="1"/>
</dbReference>
<dbReference type="SUPFAM" id="SSF47616">
    <property type="entry name" value="GST C-terminal domain-like"/>
    <property type="match status" value="1"/>
</dbReference>
<dbReference type="InterPro" id="IPR004046">
    <property type="entry name" value="GST_C"/>
</dbReference>
<accession>A0A1D2N433</accession>
<dbReference type="PROSITE" id="PS50405">
    <property type="entry name" value="GST_CTER"/>
    <property type="match status" value="1"/>
</dbReference>
<dbReference type="AlphaFoldDB" id="A0A1D2N433"/>
<dbReference type="SFLD" id="SFLDG00363">
    <property type="entry name" value="AMPS_(cytGST):_Alpha-__Mu-__Pi"/>
    <property type="match status" value="1"/>
</dbReference>
<dbReference type="SUPFAM" id="SSF52833">
    <property type="entry name" value="Thioredoxin-like"/>
    <property type="match status" value="1"/>
</dbReference>